<proteinExistence type="predicted"/>
<comment type="caution">
    <text evidence="2">The sequence shown here is derived from an EMBL/GenBank/DDBJ whole genome shotgun (WGS) entry which is preliminary data.</text>
</comment>
<protein>
    <submittedName>
        <fullName evidence="2">Tigger transposable element-derived protein</fullName>
    </submittedName>
</protein>
<dbReference type="Pfam" id="PF03184">
    <property type="entry name" value="DDE_1"/>
    <property type="match status" value="1"/>
</dbReference>
<name>A0AAV4J6S1_9GAST</name>
<sequence length="389" mass="43269">MSGEAASAKDIDTSECEETLQKILADYSPRDIFNADETGLFYKCLPSKSLTFQGQACSDQKAPKERVSPLCAANMDGSEKLPLLMIGKFGQPQCFKVINTLPVTNRHNKKAWMTSSSFKEWVQKHDRRFLMQGRSVALVLDNCSAHPQVISGLRAITMFFFLPPSTTSRLQPCDQSIIKNFKTIYRKLVLQKFIFSFDETGSTNTHLKMSLLDASVMGAASWNEVTPATIHNCFRHAGFVQENTGPVSNEREELPPADGSEVSNLFEKFARMTGPAPQMSVQEYISIDEITETSAEMSLVDIASSIQETEPEGEADDEEDVTIPPVTSKMALKAIETVQTFMMQRQESETSTKALKLALSLGNCVERVAHHTKKQSTFDAFFSCVNKKI</sequence>
<dbReference type="GO" id="GO:0003677">
    <property type="term" value="F:DNA binding"/>
    <property type="evidence" value="ECO:0007669"/>
    <property type="project" value="TreeGrafter"/>
</dbReference>
<dbReference type="PANTHER" id="PTHR19303:SF73">
    <property type="entry name" value="PROTEIN PDC2"/>
    <property type="match status" value="1"/>
</dbReference>
<gene>
    <name evidence="2" type="ORF">ElyMa_001478000</name>
</gene>
<organism evidence="2 3">
    <name type="scientific">Elysia marginata</name>
    <dbReference type="NCBI Taxonomy" id="1093978"/>
    <lineage>
        <taxon>Eukaryota</taxon>
        <taxon>Metazoa</taxon>
        <taxon>Spiralia</taxon>
        <taxon>Lophotrochozoa</taxon>
        <taxon>Mollusca</taxon>
        <taxon>Gastropoda</taxon>
        <taxon>Heterobranchia</taxon>
        <taxon>Euthyneura</taxon>
        <taxon>Panpulmonata</taxon>
        <taxon>Sacoglossa</taxon>
        <taxon>Placobranchoidea</taxon>
        <taxon>Plakobranchidae</taxon>
        <taxon>Elysia</taxon>
    </lineage>
</organism>
<keyword evidence="3" id="KW-1185">Reference proteome</keyword>
<dbReference type="Proteomes" id="UP000762676">
    <property type="component" value="Unassembled WGS sequence"/>
</dbReference>
<dbReference type="AlphaFoldDB" id="A0AAV4J6S1"/>
<evidence type="ECO:0000313" key="3">
    <source>
        <dbReference type="Proteomes" id="UP000762676"/>
    </source>
</evidence>
<accession>A0AAV4J6S1</accession>
<evidence type="ECO:0000259" key="1">
    <source>
        <dbReference type="Pfam" id="PF03184"/>
    </source>
</evidence>
<evidence type="ECO:0000313" key="2">
    <source>
        <dbReference type="EMBL" id="GFS16662.1"/>
    </source>
</evidence>
<dbReference type="GO" id="GO:0005634">
    <property type="term" value="C:nucleus"/>
    <property type="evidence" value="ECO:0007669"/>
    <property type="project" value="TreeGrafter"/>
</dbReference>
<feature type="domain" description="DDE-1" evidence="1">
    <location>
        <begin position="64"/>
        <end position="234"/>
    </location>
</feature>
<dbReference type="EMBL" id="BMAT01002918">
    <property type="protein sequence ID" value="GFS16662.1"/>
    <property type="molecule type" value="Genomic_DNA"/>
</dbReference>
<reference evidence="2 3" key="1">
    <citation type="journal article" date="2021" name="Elife">
        <title>Chloroplast acquisition without the gene transfer in kleptoplastic sea slugs, Plakobranchus ocellatus.</title>
        <authorList>
            <person name="Maeda T."/>
            <person name="Takahashi S."/>
            <person name="Yoshida T."/>
            <person name="Shimamura S."/>
            <person name="Takaki Y."/>
            <person name="Nagai Y."/>
            <person name="Toyoda A."/>
            <person name="Suzuki Y."/>
            <person name="Arimoto A."/>
            <person name="Ishii H."/>
            <person name="Satoh N."/>
            <person name="Nishiyama T."/>
            <person name="Hasebe M."/>
            <person name="Maruyama T."/>
            <person name="Minagawa J."/>
            <person name="Obokata J."/>
            <person name="Shigenobu S."/>
        </authorList>
    </citation>
    <scope>NUCLEOTIDE SEQUENCE [LARGE SCALE GENOMIC DNA]</scope>
</reference>
<dbReference type="InterPro" id="IPR004875">
    <property type="entry name" value="DDE_SF_endonuclease_dom"/>
</dbReference>
<dbReference type="PANTHER" id="PTHR19303">
    <property type="entry name" value="TRANSPOSON"/>
    <property type="match status" value="1"/>
</dbReference>
<dbReference type="InterPro" id="IPR050863">
    <property type="entry name" value="CenT-Element_Derived"/>
</dbReference>